<dbReference type="AlphaFoldDB" id="A0A8C0Z0K9"/>
<feature type="repeat" description="ANK" evidence="16">
    <location>
        <begin position="1008"/>
        <end position="1040"/>
    </location>
</feature>
<dbReference type="SUPFAM" id="SSF52540">
    <property type="entry name" value="P-loop containing nucleoside triphosphate hydrolases"/>
    <property type="match status" value="1"/>
</dbReference>
<dbReference type="GO" id="GO:0008270">
    <property type="term" value="F:zinc ion binding"/>
    <property type="evidence" value="ECO:0007669"/>
    <property type="project" value="UniProtKB-KW"/>
</dbReference>
<dbReference type="SMART" id="SM00173">
    <property type="entry name" value="RAS"/>
    <property type="match status" value="1"/>
</dbReference>
<dbReference type="SMART" id="SM00248">
    <property type="entry name" value="ANK"/>
    <property type="match status" value="2"/>
</dbReference>
<dbReference type="InterPro" id="IPR001164">
    <property type="entry name" value="ArfGAP_dom"/>
</dbReference>
<evidence type="ECO:0000256" key="4">
    <source>
        <dbReference type="ARBA" id="ARBA00022468"/>
    </source>
</evidence>
<evidence type="ECO:0000256" key="13">
    <source>
        <dbReference type="ARBA" id="ARBA00023134"/>
    </source>
</evidence>
<dbReference type="InterPro" id="IPR036770">
    <property type="entry name" value="Ankyrin_rpt-contain_sf"/>
</dbReference>
<evidence type="ECO:0000256" key="10">
    <source>
        <dbReference type="ARBA" id="ARBA00022833"/>
    </source>
</evidence>
<evidence type="ECO:0000256" key="3">
    <source>
        <dbReference type="ARBA" id="ARBA00022448"/>
    </source>
</evidence>
<dbReference type="PROSITE" id="PS50297">
    <property type="entry name" value="ANK_REP_REGION"/>
    <property type="match status" value="1"/>
</dbReference>
<keyword evidence="3" id="KW-0813">Transport</keyword>
<keyword evidence="11" id="KW-0653">Protein transport</keyword>
<dbReference type="PROSITE" id="PS51419">
    <property type="entry name" value="RAB"/>
    <property type="match status" value="1"/>
</dbReference>
<feature type="compositionally biased region" description="Acidic residues" evidence="18">
    <location>
        <begin position="71"/>
        <end position="80"/>
    </location>
</feature>
<dbReference type="FunFam" id="1.10.220.150:FF:000001">
    <property type="entry name" value="Arf-GAP with GTPase, ANK repeat and PH domain-containing protein 1"/>
    <property type="match status" value="1"/>
</dbReference>
<evidence type="ECO:0000256" key="5">
    <source>
        <dbReference type="ARBA" id="ARBA00022490"/>
    </source>
</evidence>
<evidence type="ECO:0000256" key="6">
    <source>
        <dbReference type="ARBA" id="ARBA00022723"/>
    </source>
</evidence>
<dbReference type="PANTHER" id="PTHR45819">
    <property type="entry name" value="CENTAURIN-GAMMA-1A"/>
    <property type="match status" value="1"/>
</dbReference>
<dbReference type="PANTHER" id="PTHR45819:SF1">
    <property type="entry name" value="ARF-GAP WITH GTPASE, ANK REPEAT AND PH DOMAIN-CONTAINING PROTEIN 1"/>
    <property type="match status" value="1"/>
</dbReference>
<dbReference type="PROSITE" id="PS50088">
    <property type="entry name" value="ANK_REPEAT"/>
    <property type="match status" value="1"/>
</dbReference>
<evidence type="ECO:0000313" key="21">
    <source>
        <dbReference type="Ensembl" id="ENSCAFP00040027977.1"/>
    </source>
</evidence>
<keyword evidence="10" id="KW-0862">Zinc</keyword>
<feature type="region of interest" description="Disordered" evidence="18">
    <location>
        <begin position="1"/>
        <end position="212"/>
    </location>
</feature>
<feature type="compositionally biased region" description="Pro residues" evidence="18">
    <location>
        <begin position="193"/>
        <end position="202"/>
    </location>
</feature>
<reference evidence="21" key="2">
    <citation type="submission" date="2025-08" db="UniProtKB">
        <authorList>
            <consortium name="Ensembl"/>
        </authorList>
    </citation>
    <scope>IDENTIFICATION</scope>
</reference>
<feature type="compositionally biased region" description="Low complexity" evidence="18">
    <location>
        <begin position="543"/>
        <end position="557"/>
    </location>
</feature>
<evidence type="ECO:0000256" key="9">
    <source>
        <dbReference type="ARBA" id="ARBA00022771"/>
    </source>
</evidence>
<evidence type="ECO:0000256" key="15">
    <source>
        <dbReference type="ARBA" id="ARBA00080363"/>
    </source>
</evidence>
<dbReference type="SUPFAM" id="SSF48403">
    <property type="entry name" value="Ankyrin repeat"/>
    <property type="match status" value="1"/>
</dbReference>
<keyword evidence="4" id="KW-0343">GTPase activation</keyword>
<dbReference type="GO" id="GO:0005737">
    <property type="term" value="C:cytoplasm"/>
    <property type="evidence" value="ECO:0007669"/>
    <property type="project" value="UniProtKB-SubCell"/>
</dbReference>
<evidence type="ECO:0000259" key="20">
    <source>
        <dbReference type="PROSITE" id="PS50115"/>
    </source>
</evidence>
<reference evidence="21" key="1">
    <citation type="submission" date="2018-10" db="EMBL/GenBank/DDBJ databases">
        <title>De novo assembly of a Great Dane genome.</title>
        <authorList>
            <person name="Kidd J.M."/>
            <person name="Pendleton A.L."/>
            <person name="Shen F."/>
            <person name="Emery S."/>
        </authorList>
    </citation>
    <scope>NUCLEOTIDE SEQUENCE [LARGE SCALE GENOMIC DNA]</scope>
    <source>
        <strain evidence="21">Great Dane</strain>
    </source>
</reference>
<keyword evidence="5" id="KW-0963">Cytoplasm</keyword>
<organism evidence="21 22">
    <name type="scientific">Canis lupus familiaris</name>
    <name type="common">Dog</name>
    <name type="synonym">Canis familiaris</name>
    <dbReference type="NCBI Taxonomy" id="9615"/>
    <lineage>
        <taxon>Eukaryota</taxon>
        <taxon>Metazoa</taxon>
        <taxon>Chordata</taxon>
        <taxon>Craniata</taxon>
        <taxon>Vertebrata</taxon>
        <taxon>Euteleostomi</taxon>
        <taxon>Mammalia</taxon>
        <taxon>Eutheria</taxon>
        <taxon>Laurasiatheria</taxon>
        <taxon>Carnivora</taxon>
        <taxon>Caniformia</taxon>
        <taxon>Canidae</taxon>
        <taxon>Canis</taxon>
    </lineage>
</organism>
<dbReference type="Pfam" id="PF00169">
    <property type="entry name" value="PH"/>
    <property type="match status" value="1"/>
</dbReference>
<feature type="compositionally biased region" description="Basic residues" evidence="18">
    <location>
        <begin position="46"/>
        <end position="58"/>
    </location>
</feature>
<dbReference type="InterPro" id="IPR038508">
    <property type="entry name" value="ArfGAP_dom_sf"/>
</dbReference>
<feature type="region of interest" description="Disordered" evidence="18">
    <location>
        <begin position="535"/>
        <end position="608"/>
    </location>
</feature>
<dbReference type="InterPro" id="IPR051282">
    <property type="entry name" value="Arf-GAP_GTPase_ANK_PH"/>
</dbReference>
<evidence type="ECO:0000256" key="7">
    <source>
        <dbReference type="ARBA" id="ARBA00022737"/>
    </source>
</evidence>
<name>A0A8C0Z0K9_CANLF</name>
<evidence type="ECO:0000256" key="18">
    <source>
        <dbReference type="SAM" id="MobiDB-lite"/>
    </source>
</evidence>
<gene>
    <name evidence="21" type="primary">AGAP1</name>
</gene>
<keyword evidence="12 16" id="KW-0040">ANK repeat</keyword>
<dbReference type="OrthoDB" id="6136903at2759"/>
<dbReference type="SUPFAM" id="SSF50729">
    <property type="entry name" value="PH domain-like"/>
    <property type="match status" value="1"/>
</dbReference>
<protein>
    <recommendedName>
        <fullName evidence="14">Arf-GAP with GTPase, ANK repeat and PH domain-containing protein 1</fullName>
    </recommendedName>
    <alternativeName>
        <fullName evidence="15">Centaurin-gamma-2</fullName>
    </alternativeName>
</protein>
<feature type="compositionally biased region" description="Low complexity" evidence="18">
    <location>
        <begin position="174"/>
        <end position="192"/>
    </location>
</feature>
<dbReference type="Pfam" id="PF00071">
    <property type="entry name" value="Ras"/>
    <property type="match status" value="1"/>
</dbReference>
<proteinExistence type="inferred from homology"/>
<evidence type="ECO:0000256" key="12">
    <source>
        <dbReference type="ARBA" id="ARBA00023043"/>
    </source>
</evidence>
<feature type="compositionally biased region" description="Polar residues" evidence="18">
    <location>
        <begin position="690"/>
        <end position="728"/>
    </location>
</feature>
<evidence type="ECO:0000256" key="17">
    <source>
        <dbReference type="PROSITE-ProRule" id="PRU00288"/>
    </source>
</evidence>
<evidence type="ECO:0000256" key="8">
    <source>
        <dbReference type="ARBA" id="ARBA00022741"/>
    </source>
</evidence>
<dbReference type="GO" id="GO:0015031">
    <property type="term" value="P:protein transport"/>
    <property type="evidence" value="ECO:0007669"/>
    <property type="project" value="UniProtKB-KW"/>
</dbReference>
<feature type="compositionally biased region" description="Basic and acidic residues" evidence="18">
    <location>
        <begin position="590"/>
        <end position="605"/>
    </location>
</feature>
<dbReference type="InterPro" id="IPR011993">
    <property type="entry name" value="PH-like_dom_sf"/>
</dbReference>
<dbReference type="PROSITE" id="PS50003">
    <property type="entry name" value="PH_DOMAIN"/>
    <property type="match status" value="1"/>
</dbReference>
<dbReference type="Pfam" id="PF01412">
    <property type="entry name" value="ArfGap"/>
    <property type="match status" value="1"/>
</dbReference>
<dbReference type="InterPro" id="IPR027417">
    <property type="entry name" value="P-loop_NTPase"/>
</dbReference>
<dbReference type="GO" id="GO:0005525">
    <property type="term" value="F:GTP binding"/>
    <property type="evidence" value="ECO:0007669"/>
    <property type="project" value="UniProtKB-KW"/>
</dbReference>
<dbReference type="Proteomes" id="UP000694542">
    <property type="component" value="Chromosome 25"/>
</dbReference>
<dbReference type="SMART" id="SM00233">
    <property type="entry name" value="PH"/>
    <property type="match status" value="1"/>
</dbReference>
<dbReference type="GO" id="GO:0005096">
    <property type="term" value="F:GTPase activator activity"/>
    <property type="evidence" value="ECO:0007669"/>
    <property type="project" value="UniProtKB-KW"/>
</dbReference>
<dbReference type="InterPro" id="IPR001849">
    <property type="entry name" value="PH_domain"/>
</dbReference>
<dbReference type="PRINTS" id="PR00405">
    <property type="entry name" value="REVINTRACTNG"/>
</dbReference>
<keyword evidence="8" id="KW-0547">Nucleotide-binding</keyword>
<dbReference type="SUPFAM" id="SSF57863">
    <property type="entry name" value="ArfGap/RecO-like zinc finger"/>
    <property type="match status" value="1"/>
</dbReference>
<keyword evidence="7" id="KW-0677">Repeat</keyword>
<dbReference type="CDD" id="cd08853">
    <property type="entry name" value="ArfGap_AGAP2"/>
    <property type="match status" value="1"/>
</dbReference>
<feature type="domain" description="Arf-GAP" evidence="20">
    <location>
        <begin position="849"/>
        <end position="969"/>
    </location>
</feature>
<keyword evidence="6" id="KW-0479">Metal-binding</keyword>
<feature type="compositionally biased region" description="Low complexity" evidence="18">
    <location>
        <begin position="115"/>
        <end position="148"/>
    </location>
</feature>
<dbReference type="CDD" id="cd04103">
    <property type="entry name" value="Centaurin_gamma"/>
    <property type="match status" value="1"/>
</dbReference>
<evidence type="ECO:0000313" key="22">
    <source>
        <dbReference type="Proteomes" id="UP000694542"/>
    </source>
</evidence>
<comment type="subcellular location">
    <subcellularLocation>
        <location evidence="1">Cytoplasm</location>
    </subcellularLocation>
</comment>
<dbReference type="InterPro" id="IPR002110">
    <property type="entry name" value="Ankyrin_rpt"/>
</dbReference>
<dbReference type="Ensembl" id="ENSCAFT00040032176.1">
    <property type="protein sequence ID" value="ENSCAFP00040027977.1"/>
    <property type="gene ID" value="ENSCAFG00040016879.1"/>
</dbReference>
<dbReference type="SMART" id="SM00175">
    <property type="entry name" value="RAB"/>
    <property type="match status" value="1"/>
</dbReference>
<feature type="region of interest" description="Disordered" evidence="18">
    <location>
        <begin position="673"/>
        <end position="740"/>
    </location>
</feature>
<evidence type="ECO:0000256" key="11">
    <source>
        <dbReference type="ARBA" id="ARBA00022927"/>
    </source>
</evidence>
<keyword evidence="13" id="KW-0342">GTP-binding</keyword>
<evidence type="ECO:0000259" key="19">
    <source>
        <dbReference type="PROSITE" id="PS50003"/>
    </source>
</evidence>
<dbReference type="InterPro" id="IPR001806">
    <property type="entry name" value="Small_GTPase"/>
</dbReference>
<dbReference type="FunFam" id="1.25.40.20:FF:000027">
    <property type="entry name" value="Arf-GAP with GTPase, ANK repeat and PH domain-containing protein 1"/>
    <property type="match status" value="1"/>
</dbReference>
<evidence type="ECO:0000256" key="16">
    <source>
        <dbReference type="PROSITE-ProRule" id="PRU00023"/>
    </source>
</evidence>
<dbReference type="Pfam" id="PF12796">
    <property type="entry name" value="Ank_2"/>
    <property type="match status" value="1"/>
</dbReference>
<evidence type="ECO:0000256" key="14">
    <source>
        <dbReference type="ARBA" id="ARBA00069130"/>
    </source>
</evidence>
<feature type="region of interest" description="Disordered" evidence="18">
    <location>
        <begin position="297"/>
        <end position="317"/>
    </location>
</feature>
<dbReference type="CDD" id="cd01250">
    <property type="entry name" value="PH_AGAP"/>
    <property type="match status" value="1"/>
</dbReference>
<dbReference type="FunFam" id="2.30.29.30:FF:000199">
    <property type="entry name" value="Arf-GAP with GTPase, ANK repeat and PH domain-containing protein 3"/>
    <property type="match status" value="1"/>
</dbReference>
<accession>A0A8C0Z0K9</accession>
<dbReference type="GO" id="GO:0003924">
    <property type="term" value="F:GTPase activity"/>
    <property type="evidence" value="ECO:0007669"/>
    <property type="project" value="InterPro"/>
</dbReference>
<dbReference type="Gene3D" id="2.30.29.30">
    <property type="entry name" value="Pleckstrin-homology domain (PH domain)/Phosphotyrosine-binding domain (PTB)"/>
    <property type="match status" value="2"/>
</dbReference>
<dbReference type="PROSITE" id="PS50115">
    <property type="entry name" value="ARFGAP"/>
    <property type="match status" value="1"/>
</dbReference>
<sequence>MYLLDGGEPAPPPPPADAMPRGAPRKTVYRISVTMVRKDPLAAPRPARRPRPQPRPRPARSPDAPGRLLEEAEAEAEAEEAAAAAAEDPEGRRPRAWASRTFRTRSTGQLELGRLRPCARAPHPAAPEAAPGSPDADADAGRAAPLRRSLSCRHWGGPEAPRSRAPGRGRRHSSAGSLGWAPGGEAAADPGTAPEPPEPAAPAQPAAEKRNTLDVGEVLSKNAALSELERWERSQSKNRTLDNSDLQRLERARAAAASEHRLLRFFSGIFARRDGAPGAGPPPRGGAARPRGYFSSLRRAPADAHSSSAESIDGSPRRDAFVNSQEWTLSRSVPELKVGIVGNLASGKSALVHRYLTGTYVQEESPEDMDAGGRFKKEIVVDGQSYLLLIRDEGGPPEAQFAMWVDAVIFVFSLEDEISFQTVYHYYSRMANYRNTSEIPLVLVGTQDAISSTNPRVIDDARARKLSSDLKRCTYYETCATYGLNVERVFQDVAQKIVATRKKQQLSIGPCKSLPNSPSHSSVCSAQVSAVHISQTSNGGGSLSDYSSSVPSTPSTSQKELRIDVPPTANTPTPVRKQSKRRSNLFTSRKGSDPDKEKKGLESRADSIGSGRAIPIKQGMLLKRSGKSLNKEWKKKYVTLCDNGVLTYHPSLHDYMQNVHGKEIDLLRTTVKVPGKRPPRATSACAPISSPKTNGLSKDMSSLHISPNSGNVTSASGSQMASGVSLGSFSGRPDGMQQRSYSVSSADQWSEATVIANSAISSAKRKAWKLNRVGSLRNIYSSSSTNTEEQEENFEFIIVSLTGQTWHFEATTYEERDAWVQAIESQILASLQSCESSKNKSRLTSQSEAMALQSIRNIRGNSHCVDCDTQNPNWASLNLGALMCIECSGIHRNLGTHLSRVRSLDLDDWPIELIKVMSSIGNELANSVWEESSQGRTKPSLDSTREEKERWIRAKYEQKLFLAPLPCTELSLGQHLLRATADEDLRAVILLLAHGSREEVNETCGEGDGRTALHLACRKGNVVLAQLLIWYGVDVMARDAHGNTALAYARQASSQECIDVLLQYGCPDERFVLMATPNLSRKNNNRNNSSGRVPTII</sequence>
<comment type="similarity">
    <text evidence="2">Belongs to the centaurin gamma-like family.</text>
</comment>
<dbReference type="PROSITE" id="PS51421">
    <property type="entry name" value="RAS"/>
    <property type="match status" value="1"/>
</dbReference>
<dbReference type="Gene3D" id="3.40.50.300">
    <property type="entry name" value="P-loop containing nucleotide triphosphate hydrolases"/>
    <property type="match status" value="1"/>
</dbReference>
<dbReference type="Gene3D" id="1.25.40.20">
    <property type="entry name" value="Ankyrin repeat-containing domain"/>
    <property type="match status" value="1"/>
</dbReference>
<dbReference type="InterPro" id="IPR037278">
    <property type="entry name" value="ARFGAP/RecO"/>
</dbReference>
<feature type="domain" description="PH" evidence="19">
    <location>
        <begin position="614"/>
        <end position="828"/>
    </location>
</feature>
<dbReference type="FunFam" id="3.40.50.300:FF:000178">
    <property type="entry name" value="Arf-GAP with GTPase, ANK repeat and PH domain-containing protein 1"/>
    <property type="match status" value="1"/>
</dbReference>
<keyword evidence="9 17" id="KW-0863">Zinc-finger</keyword>
<dbReference type="SMART" id="SM00105">
    <property type="entry name" value="ArfGap"/>
    <property type="match status" value="1"/>
</dbReference>
<evidence type="ECO:0000256" key="2">
    <source>
        <dbReference type="ARBA" id="ARBA00005430"/>
    </source>
</evidence>
<evidence type="ECO:0000256" key="1">
    <source>
        <dbReference type="ARBA" id="ARBA00004496"/>
    </source>
</evidence>
<dbReference type="Gene3D" id="1.10.220.150">
    <property type="entry name" value="Arf GTPase activating protein"/>
    <property type="match status" value="1"/>
</dbReference>